<organism evidence="2 3">
    <name type="scientific">Solanum tuberosum</name>
    <name type="common">Potato</name>
    <dbReference type="NCBI Taxonomy" id="4113"/>
    <lineage>
        <taxon>Eukaryota</taxon>
        <taxon>Viridiplantae</taxon>
        <taxon>Streptophyta</taxon>
        <taxon>Embryophyta</taxon>
        <taxon>Tracheophyta</taxon>
        <taxon>Spermatophyta</taxon>
        <taxon>Magnoliopsida</taxon>
        <taxon>eudicotyledons</taxon>
        <taxon>Gunneridae</taxon>
        <taxon>Pentapetalae</taxon>
        <taxon>asterids</taxon>
        <taxon>lamiids</taxon>
        <taxon>Solanales</taxon>
        <taxon>Solanaceae</taxon>
        <taxon>Solanoideae</taxon>
        <taxon>Solaneae</taxon>
        <taxon>Solanum</taxon>
    </lineage>
</organism>
<reference evidence="2 3" key="1">
    <citation type="journal article" date="2021" name="bioRxiv">
        <title>Chromosome-scale and haplotype-resolved genome assembly of a tetraploid potato cultivar.</title>
        <authorList>
            <person name="Sun H."/>
            <person name="Jiao W.-B."/>
            <person name="Krause K."/>
            <person name="Campoy J.A."/>
            <person name="Goel M."/>
            <person name="Folz-Donahue K."/>
            <person name="Kukat C."/>
            <person name="Huettel B."/>
            <person name="Schneeberger K."/>
        </authorList>
    </citation>
    <scope>NUCLEOTIDE SEQUENCE [LARGE SCALE GENOMIC DNA]</scope>
    <source>
        <strain evidence="2">SolTubOtavaFocal</strain>
        <tissue evidence="2">Leaves</tissue>
    </source>
</reference>
<name>A0ABQ7WCM8_SOLTU</name>
<accession>A0ABQ7WCM8</accession>
<dbReference type="EMBL" id="JAIVGD010000002">
    <property type="protein sequence ID" value="KAH0778325.1"/>
    <property type="molecule type" value="Genomic_DNA"/>
</dbReference>
<comment type="caution">
    <text evidence="2">The sequence shown here is derived from an EMBL/GenBank/DDBJ whole genome shotgun (WGS) entry which is preliminary data.</text>
</comment>
<dbReference type="Proteomes" id="UP000826656">
    <property type="component" value="Unassembled WGS sequence"/>
</dbReference>
<keyword evidence="1" id="KW-0812">Transmembrane</keyword>
<evidence type="ECO:0000313" key="2">
    <source>
        <dbReference type="EMBL" id="KAH0778325.1"/>
    </source>
</evidence>
<evidence type="ECO:0000313" key="3">
    <source>
        <dbReference type="Proteomes" id="UP000826656"/>
    </source>
</evidence>
<sequence>MCAMVTLRALLSALSYAKWMLNVLLAILKIAVVMLDVLSAIVTNFSSNVNKFGSCMTSCNENYCISNTPLKKA</sequence>
<gene>
    <name evidence="2" type="ORF">KY290_004752</name>
</gene>
<keyword evidence="1" id="KW-0472">Membrane</keyword>
<evidence type="ECO:0000256" key="1">
    <source>
        <dbReference type="SAM" id="Phobius"/>
    </source>
</evidence>
<feature type="transmembrane region" description="Helical" evidence="1">
    <location>
        <begin position="20"/>
        <end position="42"/>
    </location>
</feature>
<proteinExistence type="predicted"/>
<keyword evidence="1" id="KW-1133">Transmembrane helix</keyword>
<keyword evidence="3" id="KW-1185">Reference proteome</keyword>
<protein>
    <submittedName>
        <fullName evidence="2">Uncharacterized protein</fullName>
    </submittedName>
</protein>